<keyword evidence="3" id="KW-1185">Reference proteome</keyword>
<evidence type="ECO:0000256" key="1">
    <source>
        <dbReference type="SAM" id="MobiDB-lite"/>
    </source>
</evidence>
<dbReference type="AlphaFoldDB" id="A0A840MHF0"/>
<dbReference type="InterPro" id="IPR021973">
    <property type="entry name" value="SprA-related"/>
</dbReference>
<gene>
    <name evidence="2" type="ORF">HNQ59_001935</name>
</gene>
<reference evidence="2 3" key="1">
    <citation type="submission" date="2020-08" db="EMBL/GenBank/DDBJ databases">
        <title>Genomic Encyclopedia of Type Strains, Phase IV (KMG-IV): sequencing the most valuable type-strain genomes for metagenomic binning, comparative biology and taxonomic classification.</title>
        <authorList>
            <person name="Goeker M."/>
        </authorList>
    </citation>
    <scope>NUCLEOTIDE SEQUENCE [LARGE SCALE GENOMIC DNA]</scope>
    <source>
        <strain evidence="2 3">DSM 27165</strain>
    </source>
</reference>
<sequence length="195" mass="20661">MIHTSLASPAISFATSASLHSPGCSCAMCAASLATPPLQIGTQADPAKQERAEQQAIRRLQQRDQQVKAHELAHIAASGGLAQGGPSYVYQRGPDGQNYAIGGEVSIDTAEGKTPEQTIEKAQLIRRAALAPADPSSQDRSIAALATQMEWQARAEQTQQRQQENAVSKALNGERNAAIRSYTGEPNAPLFDISA</sequence>
<evidence type="ECO:0008006" key="4">
    <source>
        <dbReference type="Google" id="ProtNLM"/>
    </source>
</evidence>
<dbReference type="RefSeq" id="WP_246490933.1">
    <property type="nucleotide sequence ID" value="NZ_JACHHY010000010.1"/>
</dbReference>
<dbReference type="EMBL" id="JACHHY010000010">
    <property type="protein sequence ID" value="MBB5018644.1"/>
    <property type="molecule type" value="Genomic_DNA"/>
</dbReference>
<name>A0A840MHF0_9PROT</name>
<feature type="region of interest" description="Disordered" evidence="1">
    <location>
        <begin position="154"/>
        <end position="195"/>
    </location>
</feature>
<dbReference type="Proteomes" id="UP000575898">
    <property type="component" value="Unassembled WGS sequence"/>
</dbReference>
<evidence type="ECO:0000313" key="2">
    <source>
        <dbReference type="EMBL" id="MBB5018644.1"/>
    </source>
</evidence>
<feature type="compositionally biased region" description="Low complexity" evidence="1">
    <location>
        <begin position="154"/>
        <end position="164"/>
    </location>
</feature>
<dbReference type="Pfam" id="PF12118">
    <property type="entry name" value="SprA-related"/>
    <property type="match status" value="1"/>
</dbReference>
<organism evidence="2 3">
    <name type="scientific">Chitinivorax tropicus</name>
    <dbReference type="NCBI Taxonomy" id="714531"/>
    <lineage>
        <taxon>Bacteria</taxon>
        <taxon>Pseudomonadati</taxon>
        <taxon>Pseudomonadota</taxon>
        <taxon>Betaproteobacteria</taxon>
        <taxon>Chitinivorax</taxon>
    </lineage>
</organism>
<protein>
    <recommendedName>
        <fullName evidence="4">Catalase</fullName>
    </recommendedName>
</protein>
<accession>A0A840MHF0</accession>
<evidence type="ECO:0000313" key="3">
    <source>
        <dbReference type="Proteomes" id="UP000575898"/>
    </source>
</evidence>
<comment type="caution">
    <text evidence="2">The sequence shown here is derived from an EMBL/GenBank/DDBJ whole genome shotgun (WGS) entry which is preliminary data.</text>
</comment>
<proteinExistence type="predicted"/>